<keyword evidence="3" id="KW-1185">Reference proteome</keyword>
<dbReference type="Proteomes" id="UP000593564">
    <property type="component" value="Unassembled WGS sequence"/>
</dbReference>
<sequence>MAMAARRHCSSSLWFSPLSSLFFPRGDLLALIFILSLLLHHLTLSTVSAADSHFEGFDADDETLDDDPIHLIDLPLRSPTPPTITQSDTIESDHEPPDQTLFSADSDAPPKPSTSSFEYWDEDEFGGLPVQHQPPETANRSRRR</sequence>
<proteinExistence type="predicted"/>
<evidence type="ECO:0000313" key="2">
    <source>
        <dbReference type="EMBL" id="KAF5936712.1"/>
    </source>
</evidence>
<organism evidence="2 3">
    <name type="scientific">Camellia sinensis</name>
    <name type="common">Tea plant</name>
    <name type="synonym">Thea sinensis</name>
    <dbReference type="NCBI Taxonomy" id="4442"/>
    <lineage>
        <taxon>Eukaryota</taxon>
        <taxon>Viridiplantae</taxon>
        <taxon>Streptophyta</taxon>
        <taxon>Embryophyta</taxon>
        <taxon>Tracheophyta</taxon>
        <taxon>Spermatophyta</taxon>
        <taxon>Magnoliopsida</taxon>
        <taxon>eudicotyledons</taxon>
        <taxon>Gunneridae</taxon>
        <taxon>Pentapetalae</taxon>
        <taxon>asterids</taxon>
        <taxon>Ericales</taxon>
        <taxon>Theaceae</taxon>
        <taxon>Camellia</taxon>
    </lineage>
</organism>
<name>A0A7J7G7H5_CAMSI</name>
<comment type="caution">
    <text evidence="2">The sequence shown here is derived from an EMBL/GenBank/DDBJ whole genome shotgun (WGS) entry which is preliminary data.</text>
</comment>
<evidence type="ECO:0000256" key="1">
    <source>
        <dbReference type="SAM" id="MobiDB-lite"/>
    </source>
</evidence>
<gene>
    <name evidence="2" type="ORF">HYC85_024218</name>
</gene>
<dbReference type="EMBL" id="JACBKZ010000012">
    <property type="protein sequence ID" value="KAF5936712.1"/>
    <property type="molecule type" value="Genomic_DNA"/>
</dbReference>
<evidence type="ECO:0000313" key="3">
    <source>
        <dbReference type="Proteomes" id="UP000593564"/>
    </source>
</evidence>
<protein>
    <submittedName>
        <fullName evidence="2">Uncharacterized protein</fullName>
    </submittedName>
</protein>
<accession>A0A7J7G7H5</accession>
<dbReference type="AlphaFoldDB" id="A0A7J7G7H5"/>
<feature type="region of interest" description="Disordered" evidence="1">
    <location>
        <begin position="68"/>
        <end position="144"/>
    </location>
</feature>
<reference evidence="2 3" key="2">
    <citation type="submission" date="2020-07" db="EMBL/GenBank/DDBJ databases">
        <title>Genome assembly of wild tea tree DASZ reveals pedigree and selection history of tea varieties.</title>
        <authorList>
            <person name="Zhang W."/>
        </authorList>
    </citation>
    <scope>NUCLEOTIDE SEQUENCE [LARGE SCALE GENOMIC DNA]</scope>
    <source>
        <strain evidence="3">cv. G240</strain>
        <tissue evidence="2">Leaf</tissue>
    </source>
</reference>
<reference evidence="3" key="1">
    <citation type="journal article" date="2020" name="Nat. Commun.">
        <title>Genome assembly of wild tea tree DASZ reveals pedigree and selection history of tea varieties.</title>
        <authorList>
            <person name="Zhang W."/>
            <person name="Zhang Y."/>
            <person name="Qiu H."/>
            <person name="Guo Y."/>
            <person name="Wan H."/>
            <person name="Zhang X."/>
            <person name="Scossa F."/>
            <person name="Alseekh S."/>
            <person name="Zhang Q."/>
            <person name="Wang P."/>
            <person name="Xu L."/>
            <person name="Schmidt M.H."/>
            <person name="Jia X."/>
            <person name="Li D."/>
            <person name="Zhu A."/>
            <person name="Guo F."/>
            <person name="Chen W."/>
            <person name="Ni D."/>
            <person name="Usadel B."/>
            <person name="Fernie A.R."/>
            <person name="Wen W."/>
        </authorList>
    </citation>
    <scope>NUCLEOTIDE SEQUENCE [LARGE SCALE GENOMIC DNA]</scope>
    <source>
        <strain evidence="3">cv. G240</strain>
    </source>
</reference>